<dbReference type="Proteomes" id="UP000719267">
    <property type="component" value="Unassembled WGS sequence"/>
</dbReference>
<reference evidence="5 6" key="1">
    <citation type="submission" date="2021-07" db="EMBL/GenBank/DDBJ databases">
        <title>Mesonia aestuariivivens sp. nov., isolated from a tidal flat.</title>
        <authorList>
            <person name="Kim Y.-O."/>
            <person name="Yoon J.-H."/>
        </authorList>
    </citation>
    <scope>NUCLEOTIDE SEQUENCE [LARGE SCALE GENOMIC DNA]</scope>
    <source>
        <strain evidence="5 6">JHPTF-M18</strain>
    </source>
</reference>
<keyword evidence="1" id="KW-0732">Signal</keyword>
<feature type="domain" description="Fibronectin type-III" evidence="4">
    <location>
        <begin position="1057"/>
        <end position="1149"/>
    </location>
</feature>
<keyword evidence="2" id="KW-0677">Repeat</keyword>
<dbReference type="PROSITE" id="PS50060">
    <property type="entry name" value="MAM_2"/>
    <property type="match status" value="1"/>
</dbReference>
<proteinExistence type="predicted"/>
<sequence>MLFLTLISQYTSASDFDDKKKGTSIFLNSPEYLPLTIQSGFNEDVIANGTGPTANSTTSDIDGTGFCFLVEGLTVADGDTPSTVGLNPSGYYDETQNYDGAVYQFANYDENNALRLSNTTEMSGTLTFENPASFTNLYLLATSGSANSTIDVIVNFEDNTSQTINGKSVPDWYNSNNPPAIITGIGRVNTNDDNIESPFNNPRIYHLTLDIDLANYSKNVESLTITKTNTDGVVSVFAVSGKTSAECLQPTNLDLNNITTNSAYLTWDAGSTETAWQAAIQESGLAAPESGSEITTAENLFENLLPATEYTIYIRAACGDVDSYSFWSSITFFTNCEVATGLEEGFESSTSTPNCWSVINEGDSNTWFVSNGNAHSGTNYAQINYSSNAAHNDYLITAPFLVTANTSDELRFWARNYSNTYLEEFNLKISTTGNSEVDFTETLEANISPSTTWTEYSYNISDYIGETVYIAFQATSQNQYYLYIDDVQTFGIPLCPSPTDTELDEVSTTTATLSWTAGSTETSWEVAIVETGIDAPTTGEEITEANYTSENLTSNTSYDFYIRAICNENDSSEWMVYTFNTNCETAAGLDESFEDSTTIPNCWTTINDGASNNEWEVYTFAGNTGSNSIRIESDTNAHDDYLISPKFSVTANESDLFNFWSYNQSQFYAQSFDILISTTGRATEDFIEVLASDITPNTSWGEYTYDLSEYVGSDIYIAFRNTSINTFNLFYLYLDDIKTSPKPFCEAPTNLNAPVVTLTSAELTWDANDAGAWDVAVQELGAGIPTSGEEVLTNSYNTDITEQTVYEFYVRVNCNDVDGYSPWAGPYTFGVYSKLEPVSGLTDDVIANGIGAPSTSTINDIDGAGYVYMSEDYQLDENASPVGQNGNGLPINGDLTKENAETSGLHFQMSPFDSPYEGNNSLRLETVSANGTLTFNDVEPAESLHLMVTSGSGSAEMTGTITFDDGSTQSIGTTAVPDWYNNETPPVIIRGIGRLNLGNQNVEASTTNPRIYELEIAIDEANQSKSISELYFEKASGDGVINVFGASIKLSLPSCLTPTEVVINNINDNSADVSWTAIGNETEWKVVYGPEGFDIATEGTTVTDDDGDLGVTLTNLNPEFTYDVYVIAVCDADFESDPSNLETFTTLQEPCEIPTAITITNITDTSADISWNANSDEIEWIVTYGLTGFNPETEGNTITDNDGNLGVTLTDLNPEFDYEVYVTAVCDVDYSSEISEPANFTTLQEPCETPTEITITNITTTAANVSWTSNGDETEWIVTYGVTGFNPENEGNTFYDNDGTLGVTLTNLEPQESYDIYVTAICALDNFSENSNVETFETLTLGLKSHNFAGFSLYPNPTRGLVNIQSHKIIQQVIIYNLLGQKVFSKEINSAKKELNINHLGAGSYLMQISINNATKSVKLIVIN</sequence>
<evidence type="ECO:0000256" key="1">
    <source>
        <dbReference type="ARBA" id="ARBA00022729"/>
    </source>
</evidence>
<feature type="domain" description="Fibronectin type-III" evidence="4">
    <location>
        <begin position="1153"/>
        <end position="1245"/>
    </location>
</feature>
<dbReference type="EMBL" id="JAHWDF010000001">
    <property type="protein sequence ID" value="MBW2960179.1"/>
    <property type="molecule type" value="Genomic_DNA"/>
</dbReference>
<dbReference type="Pfam" id="PF18962">
    <property type="entry name" value="Por_Secre_tail"/>
    <property type="match status" value="1"/>
</dbReference>
<dbReference type="InterPro" id="IPR011628">
    <property type="entry name" value="Cleaved_adhesin"/>
</dbReference>
<comment type="caution">
    <text evidence="5">The sequence shown here is derived from an EMBL/GenBank/DDBJ whole genome shotgun (WGS) entry which is preliminary data.</text>
</comment>
<dbReference type="Pfam" id="PF00041">
    <property type="entry name" value="fn3"/>
    <property type="match status" value="4"/>
</dbReference>
<accession>A0ABS6VZ71</accession>
<dbReference type="PROSITE" id="PS50853">
    <property type="entry name" value="FN3"/>
    <property type="match status" value="5"/>
</dbReference>
<dbReference type="NCBIfam" id="NF038128">
    <property type="entry name" value="choice_anch_J"/>
    <property type="match status" value="2"/>
</dbReference>
<organism evidence="5 6">
    <name type="scientific">Mesonia aestuariivivens</name>
    <dbReference type="NCBI Taxonomy" id="2796128"/>
    <lineage>
        <taxon>Bacteria</taxon>
        <taxon>Pseudomonadati</taxon>
        <taxon>Bacteroidota</taxon>
        <taxon>Flavobacteriia</taxon>
        <taxon>Flavobacteriales</taxon>
        <taxon>Flavobacteriaceae</taxon>
        <taxon>Mesonia</taxon>
    </lineage>
</organism>
<evidence type="ECO:0000256" key="2">
    <source>
        <dbReference type="ARBA" id="ARBA00022737"/>
    </source>
</evidence>
<evidence type="ECO:0000259" key="3">
    <source>
        <dbReference type="PROSITE" id="PS50060"/>
    </source>
</evidence>
<gene>
    <name evidence="5" type="ORF">KW502_00010</name>
</gene>
<dbReference type="SMART" id="SM00060">
    <property type="entry name" value="FN3"/>
    <property type="match status" value="6"/>
</dbReference>
<name>A0ABS6VZ71_9FLAO</name>
<dbReference type="PANTHER" id="PTHR46708:SF2">
    <property type="entry name" value="FIBRONECTIN TYPE-III DOMAIN-CONTAINING PROTEIN"/>
    <property type="match status" value="1"/>
</dbReference>
<feature type="domain" description="Fibronectin type-III" evidence="4">
    <location>
        <begin position="249"/>
        <end position="339"/>
    </location>
</feature>
<evidence type="ECO:0000313" key="6">
    <source>
        <dbReference type="Proteomes" id="UP000719267"/>
    </source>
</evidence>
<dbReference type="Pfam" id="PF07675">
    <property type="entry name" value="Cleaved_Adhesin"/>
    <property type="match status" value="2"/>
</dbReference>
<feature type="domain" description="Fibronectin type-III" evidence="4">
    <location>
        <begin position="1249"/>
        <end position="1341"/>
    </location>
</feature>
<keyword evidence="6" id="KW-1185">Reference proteome</keyword>
<evidence type="ECO:0000259" key="4">
    <source>
        <dbReference type="PROSITE" id="PS50853"/>
    </source>
</evidence>
<dbReference type="InterPro" id="IPR026444">
    <property type="entry name" value="Secre_tail"/>
</dbReference>
<dbReference type="NCBIfam" id="TIGR04183">
    <property type="entry name" value="Por_Secre_tail"/>
    <property type="match status" value="1"/>
</dbReference>
<protein>
    <submittedName>
        <fullName evidence="5">Choice-of-anchor J domain-containing protein</fullName>
    </submittedName>
</protein>
<dbReference type="InterPro" id="IPR050991">
    <property type="entry name" value="ECM_Regulatory_Proteins"/>
</dbReference>
<dbReference type="RefSeq" id="WP_219038473.1">
    <property type="nucleotide sequence ID" value="NZ_JAHWDF010000001.1"/>
</dbReference>
<feature type="domain" description="Fibronectin type-III" evidence="4">
    <location>
        <begin position="497"/>
        <end position="584"/>
    </location>
</feature>
<dbReference type="CDD" id="cd00063">
    <property type="entry name" value="FN3"/>
    <property type="match status" value="3"/>
</dbReference>
<feature type="domain" description="MAM" evidence="3">
    <location>
        <begin position="334"/>
        <end position="497"/>
    </location>
</feature>
<evidence type="ECO:0000313" key="5">
    <source>
        <dbReference type="EMBL" id="MBW2960179.1"/>
    </source>
</evidence>
<dbReference type="PANTHER" id="PTHR46708">
    <property type="entry name" value="TENASCIN"/>
    <property type="match status" value="1"/>
</dbReference>
<dbReference type="InterPro" id="IPR000998">
    <property type="entry name" value="MAM_dom"/>
</dbReference>
<dbReference type="InterPro" id="IPR003961">
    <property type="entry name" value="FN3_dom"/>
</dbReference>